<protein>
    <submittedName>
        <fullName evidence="3">M23 family metallopeptidase</fullName>
    </submittedName>
</protein>
<dbReference type="SUPFAM" id="SSF51261">
    <property type="entry name" value="Duplicated hybrid motif"/>
    <property type="match status" value="1"/>
</dbReference>
<comment type="caution">
    <text evidence="3">The sequence shown here is derived from an EMBL/GenBank/DDBJ whole genome shotgun (WGS) entry which is preliminary data.</text>
</comment>
<dbReference type="Proteomes" id="UP000772812">
    <property type="component" value="Unassembled WGS sequence"/>
</dbReference>
<dbReference type="PANTHER" id="PTHR21666">
    <property type="entry name" value="PEPTIDASE-RELATED"/>
    <property type="match status" value="1"/>
</dbReference>
<reference evidence="3 4" key="1">
    <citation type="journal article" date="2021" name="Syst. Appl. Microbiol.">
        <title>Persephonella atlantica sp. nov.: How to adapt to physico-chemical gradients in high temperature hydrothermal habitats.</title>
        <authorList>
            <person name="Francois D.X."/>
            <person name="Godfroy A."/>
            <person name="Mathien C."/>
            <person name="Aube J."/>
            <person name="Cathalot C."/>
            <person name="Lesongeur F."/>
            <person name="L'Haridon S."/>
            <person name="Philippon X."/>
            <person name="Roussel E.G."/>
        </authorList>
    </citation>
    <scope>NUCLEOTIDE SEQUENCE [LARGE SCALE GENOMIC DNA]</scope>
    <source>
        <strain evidence="3 4">MO1340</strain>
    </source>
</reference>
<dbReference type="InterPro" id="IPR011055">
    <property type="entry name" value="Dup_hybrid_motif"/>
</dbReference>
<evidence type="ECO:0000313" key="4">
    <source>
        <dbReference type="Proteomes" id="UP000772812"/>
    </source>
</evidence>
<evidence type="ECO:0000259" key="2">
    <source>
        <dbReference type="Pfam" id="PF01551"/>
    </source>
</evidence>
<dbReference type="Pfam" id="PF01551">
    <property type="entry name" value="Peptidase_M23"/>
    <property type="match status" value="1"/>
</dbReference>
<organism evidence="3 4">
    <name type="scientific">Persephonella atlantica</name>
    <dbReference type="NCBI Taxonomy" id="2699429"/>
    <lineage>
        <taxon>Bacteria</taxon>
        <taxon>Pseudomonadati</taxon>
        <taxon>Aquificota</taxon>
        <taxon>Aquificia</taxon>
        <taxon>Aquificales</taxon>
        <taxon>Hydrogenothermaceae</taxon>
        <taxon>Persephonella</taxon>
    </lineage>
</organism>
<dbReference type="InterPro" id="IPR016047">
    <property type="entry name" value="M23ase_b-sheet_dom"/>
</dbReference>
<dbReference type="EMBL" id="JAACYA010000002">
    <property type="protein sequence ID" value="MBK3332623.1"/>
    <property type="molecule type" value="Genomic_DNA"/>
</dbReference>
<gene>
    <name evidence="3" type="ORF">GWK41_06045</name>
</gene>
<proteinExistence type="predicted"/>
<dbReference type="InterPro" id="IPR050570">
    <property type="entry name" value="Cell_wall_metabolism_enzyme"/>
</dbReference>
<name>A0ABS1GI91_9AQUI</name>
<keyword evidence="1" id="KW-0732">Signal</keyword>
<evidence type="ECO:0000256" key="1">
    <source>
        <dbReference type="ARBA" id="ARBA00022729"/>
    </source>
</evidence>
<dbReference type="RefSeq" id="WP_200674043.1">
    <property type="nucleotide sequence ID" value="NZ_JAACYA010000002.1"/>
</dbReference>
<keyword evidence="4" id="KW-1185">Reference proteome</keyword>
<dbReference type="CDD" id="cd12797">
    <property type="entry name" value="M23_peptidase"/>
    <property type="match status" value="1"/>
</dbReference>
<evidence type="ECO:0000313" key="3">
    <source>
        <dbReference type="EMBL" id="MBK3332623.1"/>
    </source>
</evidence>
<accession>A0ABS1GI91</accession>
<dbReference type="Gene3D" id="2.70.70.10">
    <property type="entry name" value="Glucose Permease (Domain IIA)"/>
    <property type="match status" value="1"/>
</dbReference>
<sequence length="443" mass="50149">MKGKLFLILIVLLAAAGGYFYFTGVINFQPPKIVFEKKPQYIGSDTTLKFKIIDDKPGIKAVQVFLIQNKNIKILEDLEFPTGLKEKEYSLKIDARKYGLTEGKAKISIVAQDSSLLKNTKNITYEVKVDLTPPTLSILSSPAGIMNGGTGFVFYRTSSDVVKTGVKVGNLEFKCFNGIVENKNIYGCAFPYPYYWNRKKSIVVFAVDRAGNKTSHALRYYFKRKKYRRSVINLSDEFIETKVRPLSDREISDPAELFKYVNVEVRKKNEDLIHKITSNVSIKQPLFHSNFLQLKNSKMLGGFADYRKYRYKGKIIKGADAYHKGMDFASIKNATVQAAEDGKVVYTGFIGIYGNSIIIEHGMGVFTIYSHLAEIHVNKGDEVVRGTEIGITDTTGLAVGDHLHFGVLVQGLEVHPIEWLDRHWLKTRFLDEYKRIKTLYGGQ</sequence>
<dbReference type="PANTHER" id="PTHR21666:SF289">
    <property type="entry name" value="L-ALA--D-GLU ENDOPEPTIDASE"/>
    <property type="match status" value="1"/>
</dbReference>
<feature type="domain" description="M23ase beta-sheet core" evidence="2">
    <location>
        <begin position="322"/>
        <end position="416"/>
    </location>
</feature>